<organism evidence="2 3">
    <name type="scientific">Isoptericola cucumis</name>
    <dbReference type="NCBI Taxonomy" id="1776856"/>
    <lineage>
        <taxon>Bacteria</taxon>
        <taxon>Bacillati</taxon>
        <taxon>Actinomycetota</taxon>
        <taxon>Actinomycetes</taxon>
        <taxon>Micrococcales</taxon>
        <taxon>Promicromonosporaceae</taxon>
        <taxon>Isoptericola</taxon>
    </lineage>
</organism>
<keyword evidence="1" id="KW-0812">Transmembrane</keyword>
<protein>
    <submittedName>
        <fullName evidence="2">Uncharacterized protein</fullName>
    </submittedName>
</protein>
<sequence length="142" mass="13963">MLGSLTWTLSLGDVGIRTWVGWTVGQSVLAVAVAQRASVSSLGGAAARPRARGKVAALGAALPVLTMAQGLLGIQPWFTGTGMIVLSHVATGGLLATVGVLGCVAVALGLGRIGHVVASLAQLDVVDPADGWSSAVGGPTTA</sequence>
<feature type="transmembrane region" description="Helical" evidence="1">
    <location>
        <begin position="16"/>
        <end position="34"/>
    </location>
</feature>
<feature type="transmembrane region" description="Helical" evidence="1">
    <location>
        <begin position="55"/>
        <end position="78"/>
    </location>
</feature>
<evidence type="ECO:0000256" key="1">
    <source>
        <dbReference type="SAM" id="Phobius"/>
    </source>
</evidence>
<dbReference type="Proteomes" id="UP000632535">
    <property type="component" value="Unassembled WGS sequence"/>
</dbReference>
<keyword evidence="1" id="KW-1133">Transmembrane helix</keyword>
<proteinExistence type="predicted"/>
<comment type="caution">
    <text evidence="2">The sequence shown here is derived from an EMBL/GenBank/DDBJ whole genome shotgun (WGS) entry which is preliminary data.</text>
</comment>
<accession>A0ABQ2BA94</accession>
<evidence type="ECO:0000313" key="2">
    <source>
        <dbReference type="EMBL" id="GGI11706.1"/>
    </source>
</evidence>
<keyword evidence="1" id="KW-0472">Membrane</keyword>
<dbReference type="EMBL" id="BMDG01000016">
    <property type="protein sequence ID" value="GGI11706.1"/>
    <property type="molecule type" value="Genomic_DNA"/>
</dbReference>
<feature type="transmembrane region" description="Helical" evidence="1">
    <location>
        <begin position="84"/>
        <end position="110"/>
    </location>
</feature>
<reference evidence="3" key="1">
    <citation type="journal article" date="2019" name="Int. J. Syst. Evol. Microbiol.">
        <title>The Global Catalogue of Microorganisms (GCM) 10K type strain sequencing project: providing services to taxonomists for standard genome sequencing and annotation.</title>
        <authorList>
            <consortium name="The Broad Institute Genomics Platform"/>
            <consortium name="The Broad Institute Genome Sequencing Center for Infectious Disease"/>
            <person name="Wu L."/>
            <person name="Ma J."/>
        </authorList>
    </citation>
    <scope>NUCLEOTIDE SEQUENCE [LARGE SCALE GENOMIC DNA]</scope>
    <source>
        <strain evidence="3">CCM 8653</strain>
    </source>
</reference>
<evidence type="ECO:0000313" key="3">
    <source>
        <dbReference type="Proteomes" id="UP000632535"/>
    </source>
</evidence>
<name>A0ABQ2BA94_9MICO</name>
<gene>
    <name evidence="2" type="ORF">GCM10007368_37530</name>
</gene>
<keyword evidence="3" id="KW-1185">Reference proteome</keyword>